<keyword evidence="5" id="KW-0472">Membrane</keyword>
<reference evidence="9" key="1">
    <citation type="submission" date="2020-05" db="UniProtKB">
        <authorList>
            <consortium name="EnsemblMetazoa"/>
        </authorList>
    </citation>
    <scope>IDENTIFICATION</scope>
    <source>
        <strain evidence="9">SANGQUA</strain>
    </source>
</reference>
<keyword evidence="6" id="KW-1015">Disulfide bond</keyword>
<dbReference type="Gene3D" id="1.20.1070.10">
    <property type="entry name" value="Rhodopsin 7-helix transmembrane proteins"/>
    <property type="match status" value="1"/>
</dbReference>
<keyword evidence="2" id="KW-0812">Transmembrane</keyword>
<evidence type="ECO:0000256" key="7">
    <source>
        <dbReference type="ARBA" id="ARBA00023170"/>
    </source>
</evidence>
<evidence type="ECO:0000256" key="5">
    <source>
        <dbReference type="ARBA" id="ARBA00023136"/>
    </source>
</evidence>
<proteinExistence type="predicted"/>
<evidence type="ECO:0008006" key="11">
    <source>
        <dbReference type="Google" id="ProtNLM"/>
    </source>
</evidence>
<evidence type="ECO:0000256" key="8">
    <source>
        <dbReference type="ARBA" id="ARBA00023224"/>
    </source>
</evidence>
<sequence>MLSIRRIVWRMRKRKERFEFEEGRVVPFFSKASQTASHVNGAWTLPNFACDFYIAMDVICSTSSIFNLVAISIDRVKESN</sequence>
<dbReference type="VEuPathDB" id="VectorBase:AQUA008514"/>
<evidence type="ECO:0000313" key="9">
    <source>
        <dbReference type="EnsemblMetazoa" id="AQUA008514-PA"/>
    </source>
</evidence>
<dbReference type="EnsemblMetazoa" id="AQUA008514-RA">
    <property type="protein sequence ID" value="AQUA008514-PA"/>
    <property type="gene ID" value="AQUA008514"/>
</dbReference>
<keyword evidence="8" id="KW-0807">Transducer</keyword>
<dbReference type="PANTHER" id="PTHR24248">
    <property type="entry name" value="ADRENERGIC RECEPTOR-RELATED G-PROTEIN COUPLED RECEPTOR"/>
    <property type="match status" value="1"/>
</dbReference>
<dbReference type="GO" id="GO:0005886">
    <property type="term" value="C:plasma membrane"/>
    <property type="evidence" value="ECO:0007669"/>
    <property type="project" value="TreeGrafter"/>
</dbReference>
<dbReference type="GO" id="GO:0045202">
    <property type="term" value="C:synapse"/>
    <property type="evidence" value="ECO:0007669"/>
    <property type="project" value="GOC"/>
</dbReference>
<dbReference type="STRING" id="34691.A0A182XFA7"/>
<dbReference type="AlphaFoldDB" id="A0A182XFA7"/>
<dbReference type="InterPro" id="IPR000276">
    <property type="entry name" value="GPCR_Rhodpsn"/>
</dbReference>
<evidence type="ECO:0000256" key="1">
    <source>
        <dbReference type="ARBA" id="ARBA00004141"/>
    </source>
</evidence>
<keyword evidence="7" id="KW-0675">Receptor</keyword>
<dbReference type="SUPFAM" id="SSF81321">
    <property type="entry name" value="Family A G protein-coupled receptor-like"/>
    <property type="match status" value="1"/>
</dbReference>
<protein>
    <recommendedName>
        <fullName evidence="11">G-protein coupled receptors family 1 profile domain-containing protein</fullName>
    </recommendedName>
</protein>
<keyword evidence="10" id="KW-1185">Reference proteome</keyword>
<dbReference type="GO" id="GO:0001591">
    <property type="term" value="F:dopamine neurotransmitter receptor activity, coupled via Gi/Go"/>
    <property type="evidence" value="ECO:0007669"/>
    <property type="project" value="TreeGrafter"/>
</dbReference>
<keyword evidence="3" id="KW-1133">Transmembrane helix</keyword>
<evidence type="ECO:0000313" key="10">
    <source>
        <dbReference type="Proteomes" id="UP000076407"/>
    </source>
</evidence>
<evidence type="ECO:0000256" key="6">
    <source>
        <dbReference type="ARBA" id="ARBA00023157"/>
    </source>
</evidence>
<organism evidence="9 10">
    <name type="scientific">Anopheles quadriannulatus</name>
    <name type="common">Mosquito</name>
    <dbReference type="NCBI Taxonomy" id="34691"/>
    <lineage>
        <taxon>Eukaryota</taxon>
        <taxon>Metazoa</taxon>
        <taxon>Ecdysozoa</taxon>
        <taxon>Arthropoda</taxon>
        <taxon>Hexapoda</taxon>
        <taxon>Insecta</taxon>
        <taxon>Pterygota</taxon>
        <taxon>Neoptera</taxon>
        <taxon>Endopterygota</taxon>
        <taxon>Diptera</taxon>
        <taxon>Nematocera</taxon>
        <taxon>Culicoidea</taxon>
        <taxon>Culicidae</taxon>
        <taxon>Anophelinae</taxon>
        <taxon>Anopheles</taxon>
    </lineage>
</organism>
<dbReference type="PANTHER" id="PTHR24248:SF125">
    <property type="entry name" value="DOPAMINE D2-LIKE RECEPTOR"/>
    <property type="match status" value="1"/>
</dbReference>
<comment type="subcellular location">
    <subcellularLocation>
        <location evidence="1">Membrane</location>
        <topology evidence="1">Multi-pass membrane protein</topology>
    </subcellularLocation>
</comment>
<dbReference type="Pfam" id="PF00001">
    <property type="entry name" value="7tm_1"/>
    <property type="match status" value="1"/>
</dbReference>
<evidence type="ECO:0000256" key="4">
    <source>
        <dbReference type="ARBA" id="ARBA00023040"/>
    </source>
</evidence>
<accession>A0A182XFA7</accession>
<name>A0A182XFA7_ANOQN</name>
<keyword evidence="4" id="KW-0297">G-protein coupled receptor</keyword>
<evidence type="ECO:0000256" key="2">
    <source>
        <dbReference type="ARBA" id="ARBA00022692"/>
    </source>
</evidence>
<dbReference type="GO" id="GO:0004930">
    <property type="term" value="F:G protein-coupled receptor activity"/>
    <property type="evidence" value="ECO:0007669"/>
    <property type="project" value="UniProtKB-KW"/>
</dbReference>
<dbReference type="Proteomes" id="UP000076407">
    <property type="component" value="Unassembled WGS sequence"/>
</dbReference>
<evidence type="ECO:0000256" key="3">
    <source>
        <dbReference type="ARBA" id="ARBA00022989"/>
    </source>
</evidence>